<reference evidence="2 3" key="1">
    <citation type="submission" date="2016-10" db="EMBL/GenBank/DDBJ databases">
        <authorList>
            <person name="de Groot N.N."/>
        </authorList>
    </citation>
    <scope>NUCLEOTIDE SEQUENCE [LARGE SCALE GENOMIC DNA]</scope>
    <source>
        <strain evidence="2 3">CGMCC 1.3702</strain>
    </source>
</reference>
<dbReference type="AlphaFoldDB" id="A0A1I0Z609"/>
<dbReference type="Pfam" id="PF00903">
    <property type="entry name" value="Glyoxalase"/>
    <property type="match status" value="1"/>
</dbReference>
<dbReference type="STRING" id="237679.SAMN04488072_109167"/>
<keyword evidence="3" id="KW-1185">Reference proteome</keyword>
<protein>
    <submittedName>
        <fullName evidence="2">Uncharacterized conserved protein PhnB, glyoxalase superfamily</fullName>
    </submittedName>
</protein>
<proteinExistence type="predicted"/>
<gene>
    <name evidence="2" type="ORF">SAMN04488072_109167</name>
</gene>
<dbReference type="Gene3D" id="3.10.180.10">
    <property type="entry name" value="2,3-Dihydroxybiphenyl 1,2-Dioxygenase, domain 1"/>
    <property type="match status" value="1"/>
</dbReference>
<dbReference type="SUPFAM" id="SSF54593">
    <property type="entry name" value="Glyoxalase/Bleomycin resistance protein/Dihydroxybiphenyl dioxygenase"/>
    <property type="match status" value="1"/>
</dbReference>
<dbReference type="InterPro" id="IPR004360">
    <property type="entry name" value="Glyas_Fos-R_dOase_dom"/>
</dbReference>
<name>A0A1I0Z609_9BACI</name>
<dbReference type="EMBL" id="FOJW01000009">
    <property type="protein sequence ID" value="SFB20546.1"/>
    <property type="molecule type" value="Genomic_DNA"/>
</dbReference>
<dbReference type="PROSITE" id="PS51819">
    <property type="entry name" value="VOC"/>
    <property type="match status" value="1"/>
</dbReference>
<evidence type="ECO:0000313" key="3">
    <source>
        <dbReference type="Proteomes" id="UP000198642"/>
    </source>
</evidence>
<organism evidence="2 3">
    <name type="scientific">Lentibacillus halodurans</name>
    <dbReference type="NCBI Taxonomy" id="237679"/>
    <lineage>
        <taxon>Bacteria</taxon>
        <taxon>Bacillati</taxon>
        <taxon>Bacillota</taxon>
        <taxon>Bacilli</taxon>
        <taxon>Bacillales</taxon>
        <taxon>Bacillaceae</taxon>
        <taxon>Lentibacillus</taxon>
    </lineage>
</organism>
<sequence length="117" mass="13804">MNIYLEQVRANVSNLQKSIQWYEETLGLKVTGYWPHENPNYAHFEFDKGATFSIMEHDEFPSRGRFNFKVENVDAFWEEIKDKVEVEVVEELFNTPYGSRKFTIKDLDGNELGFGQE</sequence>
<dbReference type="RefSeq" id="WP_170848246.1">
    <property type="nucleotide sequence ID" value="NZ_FOJW01000009.1"/>
</dbReference>
<accession>A0A1I0Z609</accession>
<dbReference type="InterPro" id="IPR029068">
    <property type="entry name" value="Glyas_Bleomycin-R_OHBP_Dase"/>
</dbReference>
<dbReference type="InterPro" id="IPR037523">
    <property type="entry name" value="VOC_core"/>
</dbReference>
<evidence type="ECO:0000313" key="2">
    <source>
        <dbReference type="EMBL" id="SFB20546.1"/>
    </source>
</evidence>
<evidence type="ECO:0000259" key="1">
    <source>
        <dbReference type="PROSITE" id="PS51819"/>
    </source>
</evidence>
<feature type="domain" description="VOC" evidence="1">
    <location>
        <begin position="4"/>
        <end position="117"/>
    </location>
</feature>
<dbReference type="Proteomes" id="UP000198642">
    <property type="component" value="Unassembled WGS sequence"/>
</dbReference>